<dbReference type="RefSeq" id="WP_205458214.1">
    <property type="nucleotide sequence ID" value="NZ_JAFHKK010000004.1"/>
</dbReference>
<dbReference type="PANTHER" id="PTHR35008:SF9">
    <property type="entry name" value="CYTOCHROME C DOMAIN-CONTAINING PROTEIN"/>
    <property type="match status" value="1"/>
</dbReference>
<evidence type="ECO:0000259" key="6">
    <source>
        <dbReference type="PROSITE" id="PS51007"/>
    </source>
</evidence>
<evidence type="ECO:0000256" key="3">
    <source>
        <dbReference type="ARBA" id="ARBA00023004"/>
    </source>
</evidence>
<evidence type="ECO:0000256" key="5">
    <source>
        <dbReference type="SAM" id="SignalP"/>
    </source>
</evidence>
<dbReference type="InterPro" id="IPR009056">
    <property type="entry name" value="Cyt_c-like_dom"/>
</dbReference>
<keyword evidence="5" id="KW-0732">Signal</keyword>
<dbReference type="SUPFAM" id="SSF46626">
    <property type="entry name" value="Cytochrome c"/>
    <property type="match status" value="2"/>
</dbReference>
<protein>
    <submittedName>
        <fullName evidence="7">C-type cytochrome</fullName>
    </submittedName>
</protein>
<evidence type="ECO:0000256" key="4">
    <source>
        <dbReference type="PROSITE-ProRule" id="PRU00433"/>
    </source>
</evidence>
<feature type="chain" id="PRO_5045520319" evidence="5">
    <location>
        <begin position="21"/>
        <end position="374"/>
    </location>
</feature>
<evidence type="ECO:0000256" key="2">
    <source>
        <dbReference type="ARBA" id="ARBA00022723"/>
    </source>
</evidence>
<keyword evidence="8" id="KW-1185">Reference proteome</keyword>
<gene>
    <name evidence="7" type="ORF">JWV37_03190</name>
</gene>
<accession>A0ABS2WQ70</accession>
<name>A0ABS2WQ70_9BACT</name>
<evidence type="ECO:0000313" key="8">
    <source>
        <dbReference type="Proteomes" id="UP000703590"/>
    </source>
</evidence>
<feature type="signal peptide" evidence="5">
    <location>
        <begin position="1"/>
        <end position="20"/>
    </location>
</feature>
<keyword evidence="1 4" id="KW-0349">Heme</keyword>
<sequence>MRRLTLGLVLFGLTCTHALAFEPWTLAERGNRGYKQPSIQWIEGATINEVENGTLNYALPAFEGDPLWDPLNAKPITPDTKYGEAVQYGYQLIVATWRHIGPEVEDVNMRYAGNNNACSSCHLGAGTMQYSAPFVGTYGNFPQYRNREDVLGTLTSRINGCMERSMNGYKLPPESNEMKAMQAYMHWLSQGIPVGASKIKGRGLKLVNRPMIRNNTADVENGAKVYEAQCAVCHGENGQGEKRLDANGKFDGYTNPALWGTDDTYNTGAGMYRTLKAADFIYSTMPKGATGDAPILTDKEAYDVAAFINQDAHYRPVKINRNVDFGDPKVRVPDQDVMGYYGKNGELMFPDEGMERMRYKVGPYKGIIKQKPAN</sequence>
<dbReference type="InterPro" id="IPR036909">
    <property type="entry name" value="Cyt_c-like_dom_sf"/>
</dbReference>
<dbReference type="Gene3D" id="1.10.760.10">
    <property type="entry name" value="Cytochrome c-like domain"/>
    <property type="match status" value="2"/>
</dbReference>
<dbReference type="Pfam" id="PF00034">
    <property type="entry name" value="Cytochrom_C"/>
    <property type="match status" value="1"/>
</dbReference>
<organism evidence="7 8">
    <name type="scientific">Sulfurospirillum tamanense</name>
    <dbReference type="NCBI Taxonomy" id="2813362"/>
    <lineage>
        <taxon>Bacteria</taxon>
        <taxon>Pseudomonadati</taxon>
        <taxon>Campylobacterota</taxon>
        <taxon>Epsilonproteobacteria</taxon>
        <taxon>Campylobacterales</taxon>
        <taxon>Sulfurospirillaceae</taxon>
        <taxon>Sulfurospirillum</taxon>
    </lineage>
</organism>
<proteinExistence type="predicted"/>
<dbReference type="PROSITE" id="PS51007">
    <property type="entry name" value="CYTC"/>
    <property type="match status" value="1"/>
</dbReference>
<feature type="domain" description="Cytochrome c" evidence="6">
    <location>
        <begin position="217"/>
        <end position="312"/>
    </location>
</feature>
<dbReference type="Pfam" id="PF21342">
    <property type="entry name" value="SoxA-TsdA_cyt-c"/>
    <property type="match status" value="1"/>
</dbReference>
<evidence type="ECO:0000256" key="1">
    <source>
        <dbReference type="ARBA" id="ARBA00022617"/>
    </source>
</evidence>
<reference evidence="7" key="2">
    <citation type="submission" date="2021-02" db="EMBL/GenBank/DDBJ databases">
        <authorList>
            <person name="Merkel A.Y."/>
        </authorList>
    </citation>
    <scope>NUCLEOTIDE SEQUENCE</scope>
    <source>
        <strain evidence="7">T05b</strain>
    </source>
</reference>
<comment type="caution">
    <text evidence="7">The sequence shown here is derived from an EMBL/GenBank/DDBJ whole genome shotgun (WGS) entry which is preliminary data.</text>
</comment>
<reference evidence="7" key="1">
    <citation type="submission" date="2021-02" db="EMBL/GenBank/DDBJ databases">
        <title>Sulfurospirillum tamanensis sp. nov.</title>
        <authorList>
            <person name="Frolova A."/>
            <person name="Merkel A."/>
            <person name="Slobodkin A."/>
        </authorList>
    </citation>
    <scope>NUCLEOTIDE SEQUENCE</scope>
    <source>
        <strain evidence="7">T05b</strain>
    </source>
</reference>
<keyword evidence="2 4" id="KW-0479">Metal-binding</keyword>
<keyword evidence="3 4" id="KW-0408">Iron</keyword>
<dbReference type="PANTHER" id="PTHR35008">
    <property type="entry name" value="BLL4482 PROTEIN-RELATED"/>
    <property type="match status" value="1"/>
</dbReference>
<dbReference type="InterPro" id="IPR051459">
    <property type="entry name" value="Cytochrome_c-type_DH"/>
</dbReference>
<dbReference type="EMBL" id="JAFHKK010000004">
    <property type="protein sequence ID" value="MBN2963775.1"/>
    <property type="molecule type" value="Genomic_DNA"/>
</dbReference>
<evidence type="ECO:0000313" key="7">
    <source>
        <dbReference type="EMBL" id="MBN2963775.1"/>
    </source>
</evidence>
<dbReference type="Proteomes" id="UP000703590">
    <property type="component" value="Unassembled WGS sequence"/>
</dbReference>